<evidence type="ECO:0000259" key="2">
    <source>
        <dbReference type="Pfam" id="PF01425"/>
    </source>
</evidence>
<accession>A0A381RQH3</accession>
<dbReference type="PANTHER" id="PTHR42678:SF34">
    <property type="entry name" value="OS04G0183300 PROTEIN"/>
    <property type="match status" value="1"/>
</dbReference>
<name>A0A381RQH3_9ZZZZ</name>
<dbReference type="PANTHER" id="PTHR42678">
    <property type="entry name" value="AMIDASE"/>
    <property type="match status" value="1"/>
</dbReference>
<dbReference type="InterPro" id="IPR023631">
    <property type="entry name" value="Amidase_dom"/>
</dbReference>
<reference evidence="3" key="1">
    <citation type="submission" date="2018-05" db="EMBL/GenBank/DDBJ databases">
        <authorList>
            <person name="Lanie J.A."/>
            <person name="Ng W.-L."/>
            <person name="Kazmierczak K.M."/>
            <person name="Andrzejewski T.M."/>
            <person name="Davidsen T.M."/>
            <person name="Wayne K.J."/>
            <person name="Tettelin H."/>
            <person name="Glass J.I."/>
            <person name="Rusch D."/>
            <person name="Podicherti R."/>
            <person name="Tsui H.-C.T."/>
            <person name="Winkler M.E."/>
        </authorList>
    </citation>
    <scope>NUCLEOTIDE SEQUENCE</scope>
</reference>
<dbReference type="Gene3D" id="3.90.1300.10">
    <property type="entry name" value="Amidase signature (AS) domain"/>
    <property type="match status" value="1"/>
</dbReference>
<feature type="domain" description="Amidase" evidence="2">
    <location>
        <begin position="61"/>
        <end position="512"/>
    </location>
</feature>
<evidence type="ECO:0000256" key="1">
    <source>
        <dbReference type="SAM" id="MobiDB-lite"/>
    </source>
</evidence>
<dbReference type="AlphaFoldDB" id="A0A381RQH3"/>
<proteinExistence type="predicted"/>
<organism evidence="3">
    <name type="scientific">marine metagenome</name>
    <dbReference type="NCBI Taxonomy" id="408172"/>
    <lineage>
        <taxon>unclassified sequences</taxon>
        <taxon>metagenomes</taxon>
        <taxon>ecological metagenomes</taxon>
    </lineage>
</organism>
<feature type="region of interest" description="Disordered" evidence="1">
    <location>
        <begin position="169"/>
        <end position="191"/>
    </location>
</feature>
<sequence>MTQFPSFWFGLTLSSRSLVATLLIGLAPVSYSWAQSIDVTAATLEQVNQALDEGTLTSERLVKLYLERIEAFDQDGPMLNAIITLNPKALARAQELDIERRAHGARSPLHGIPIVLKDNLDTADMPTTAGSSLLAGSMPPDDAFIVGKLREAGAIVLAKLNMSEFASGGAQSSLGGPMRNPHDLTRSPAGSSGGTGIAIAAAYAQVGLGTDTGGSVRMPSTANGIVGLKPTHGLVSRDGIIPLALSFDMAGPMARHVYDVAATLGVMTGVDDADDATQKSKGYFQTDYTEGLDSRALNGARLGIARDFLGQDSDVDWVIEASLKTMRNAGAIIVDVRFPEWLLEVNNALYTTIRYREFRAQLPKYLATLNAEYPDTLTEIIEQTTRITSPNPGALPNPSRWRLMEREVNSGQLSDHEYEAVYEHGLPLIRTIVRGLMDSEDLDAILYPTQPRRPTRLNTDPAPSFGERRPSPIRYANLTGFPDLVVPAGFTGNRLPVGISFLGRAFSEARLLSLGYAFEQLTHARRLPIHTPNVASKSNGQPD</sequence>
<dbReference type="InterPro" id="IPR036928">
    <property type="entry name" value="AS_sf"/>
</dbReference>
<gene>
    <name evidence="3" type="ORF">METZ01_LOCUS46173</name>
</gene>
<evidence type="ECO:0000313" key="3">
    <source>
        <dbReference type="EMBL" id="SUZ93319.1"/>
    </source>
</evidence>
<dbReference type="EMBL" id="UINC01002136">
    <property type="protein sequence ID" value="SUZ93319.1"/>
    <property type="molecule type" value="Genomic_DNA"/>
</dbReference>
<dbReference type="SUPFAM" id="SSF75304">
    <property type="entry name" value="Amidase signature (AS) enzymes"/>
    <property type="match status" value="1"/>
</dbReference>
<protein>
    <recommendedName>
        <fullName evidence="2">Amidase domain-containing protein</fullName>
    </recommendedName>
</protein>
<dbReference type="Pfam" id="PF01425">
    <property type="entry name" value="Amidase"/>
    <property type="match status" value="1"/>
</dbReference>